<comment type="subcellular location">
    <subcellularLocation>
        <location evidence="1 9">Nucleus</location>
    </subcellularLocation>
</comment>
<comment type="function">
    <text evidence="9">Plays a role in pre-mRNA splicing as a core component of the spliceosomal U1, U2, U4 and U5 small nuclear ribonucleoproteins (snRNPs), the building blocks of the spliceosome.</text>
</comment>
<dbReference type="InterPro" id="IPR027078">
    <property type="entry name" value="snRNP-E"/>
</dbReference>
<protein>
    <recommendedName>
        <fullName evidence="9">Small nuclear ribonucleoprotein E</fullName>
        <shortName evidence="9">snRNP-E</shortName>
    </recommendedName>
    <alternativeName>
        <fullName evidence="9">Sm protein E</fullName>
    </alternativeName>
</protein>
<evidence type="ECO:0000256" key="8">
    <source>
        <dbReference type="ARBA" id="ARBA00023274"/>
    </source>
</evidence>
<keyword evidence="6 9" id="KW-0508">mRNA splicing</keyword>
<dbReference type="Pfam" id="PF01423">
    <property type="entry name" value="LSM"/>
    <property type="match status" value="1"/>
</dbReference>
<evidence type="ECO:0000256" key="1">
    <source>
        <dbReference type="ARBA" id="ARBA00004123"/>
    </source>
</evidence>
<keyword evidence="5 9" id="KW-0694">RNA-binding</keyword>
<reference evidence="11 12" key="1">
    <citation type="submission" date="2020-08" db="EMBL/GenBank/DDBJ databases">
        <authorList>
            <person name="Newling K."/>
            <person name="Davey J."/>
            <person name="Forrester S."/>
        </authorList>
    </citation>
    <scope>NUCLEOTIDE SEQUENCE [LARGE SCALE GENOMIC DNA]</scope>
    <source>
        <strain evidence="12">Crithidia deanei Carvalho (ATCC PRA-265)</strain>
    </source>
</reference>
<dbReference type="InterPro" id="IPR010920">
    <property type="entry name" value="LSM_dom_sf"/>
</dbReference>
<keyword evidence="3 9" id="KW-0507">mRNA processing</keyword>
<evidence type="ECO:0000259" key="10">
    <source>
        <dbReference type="SMART" id="SM00651"/>
    </source>
</evidence>
<evidence type="ECO:0000256" key="4">
    <source>
        <dbReference type="ARBA" id="ARBA00022728"/>
    </source>
</evidence>
<accession>S9VPW8</accession>
<dbReference type="Proteomes" id="UP000515908">
    <property type="component" value="Chromosome 10"/>
</dbReference>
<dbReference type="SMART" id="SM00651">
    <property type="entry name" value="Sm"/>
    <property type="match status" value="1"/>
</dbReference>
<evidence type="ECO:0000256" key="7">
    <source>
        <dbReference type="ARBA" id="ARBA00023242"/>
    </source>
</evidence>
<evidence type="ECO:0000313" key="11">
    <source>
        <dbReference type="EMBL" id="CAD2218208.1"/>
    </source>
</evidence>
<dbReference type="GO" id="GO:0046540">
    <property type="term" value="C:U4/U6 x U5 tri-snRNP complex"/>
    <property type="evidence" value="ECO:0007669"/>
    <property type="project" value="UniProtKB-UniRule"/>
</dbReference>
<dbReference type="VEuPathDB" id="TriTrypDB:ADEAN_000569500"/>
<evidence type="ECO:0000256" key="3">
    <source>
        <dbReference type="ARBA" id="ARBA00022664"/>
    </source>
</evidence>
<keyword evidence="7 9" id="KW-0539">Nucleus</keyword>
<feature type="domain" description="Sm" evidence="10">
    <location>
        <begin position="16"/>
        <end position="82"/>
    </location>
</feature>
<dbReference type="OrthoDB" id="25620at2759"/>
<dbReference type="GO" id="GO:0000387">
    <property type="term" value="P:spliceosomal snRNP assembly"/>
    <property type="evidence" value="ECO:0007669"/>
    <property type="project" value="UniProtKB-UniRule"/>
</dbReference>
<evidence type="ECO:0000256" key="5">
    <source>
        <dbReference type="ARBA" id="ARBA00022884"/>
    </source>
</evidence>
<keyword evidence="4 9" id="KW-0747">Spliceosome</keyword>
<proteinExistence type="inferred from homology"/>
<evidence type="ECO:0000313" key="12">
    <source>
        <dbReference type="Proteomes" id="UP000515908"/>
    </source>
</evidence>
<dbReference type="GO" id="GO:0005682">
    <property type="term" value="C:U5 snRNP"/>
    <property type="evidence" value="ECO:0007669"/>
    <property type="project" value="UniProtKB-UniRule"/>
</dbReference>
<sequence>MSTTKQMLNPSKTVFQFLESGNKVCVWLVHDTQLRYEGRLAGYDEFMNIVLQDTTEINLKTKTETSLGKILLKSDNVGVIHAVGV</sequence>
<dbReference type="PANTHER" id="PTHR11193">
    <property type="entry name" value="SMALL NUCLEAR RIBONUCLEOPROTEIN E"/>
    <property type="match status" value="1"/>
</dbReference>
<evidence type="ECO:0000256" key="9">
    <source>
        <dbReference type="RuleBase" id="RU365053"/>
    </source>
</evidence>
<evidence type="ECO:0000256" key="6">
    <source>
        <dbReference type="ARBA" id="ARBA00023187"/>
    </source>
</evidence>
<keyword evidence="12" id="KW-1185">Reference proteome</keyword>
<evidence type="ECO:0000256" key="2">
    <source>
        <dbReference type="ARBA" id="ARBA00006850"/>
    </source>
</evidence>
<keyword evidence="8 9" id="KW-0687">Ribonucleoprotein</keyword>
<dbReference type="GO" id="GO:0005685">
    <property type="term" value="C:U1 snRNP"/>
    <property type="evidence" value="ECO:0007669"/>
    <property type="project" value="UniProtKB-UniRule"/>
</dbReference>
<dbReference type="GO" id="GO:0005681">
    <property type="term" value="C:spliceosomal complex"/>
    <property type="evidence" value="ECO:0007669"/>
    <property type="project" value="UniProtKB-KW"/>
</dbReference>
<dbReference type="GO" id="GO:0005686">
    <property type="term" value="C:U2 snRNP"/>
    <property type="evidence" value="ECO:0007669"/>
    <property type="project" value="UniProtKB-UniRule"/>
</dbReference>
<dbReference type="EMBL" id="LR877154">
    <property type="protein sequence ID" value="CAD2218208.1"/>
    <property type="molecule type" value="Genomic_DNA"/>
</dbReference>
<dbReference type="InterPro" id="IPR001163">
    <property type="entry name" value="Sm_dom_euk/arc"/>
</dbReference>
<gene>
    <name evidence="11" type="ORF">ADEAN_000569500</name>
</gene>
<dbReference type="Gene3D" id="2.30.30.100">
    <property type="match status" value="1"/>
</dbReference>
<name>S9VPW8_9TRYP</name>
<organism evidence="11 12">
    <name type="scientific">Angomonas deanei</name>
    <dbReference type="NCBI Taxonomy" id="59799"/>
    <lineage>
        <taxon>Eukaryota</taxon>
        <taxon>Discoba</taxon>
        <taxon>Euglenozoa</taxon>
        <taxon>Kinetoplastea</taxon>
        <taxon>Metakinetoplastina</taxon>
        <taxon>Trypanosomatida</taxon>
        <taxon>Trypanosomatidae</taxon>
        <taxon>Strigomonadinae</taxon>
        <taxon>Angomonas</taxon>
    </lineage>
</organism>
<dbReference type="GO" id="GO:0003723">
    <property type="term" value="F:RNA binding"/>
    <property type="evidence" value="ECO:0007669"/>
    <property type="project" value="UniProtKB-KW"/>
</dbReference>
<dbReference type="AlphaFoldDB" id="S9VPW8"/>
<comment type="similarity">
    <text evidence="2 9">Belongs to the snRNP Sm proteins family.</text>
</comment>
<dbReference type="CDD" id="cd01718">
    <property type="entry name" value="Sm_E"/>
    <property type="match status" value="1"/>
</dbReference>
<dbReference type="GO" id="GO:0005687">
    <property type="term" value="C:U4 snRNP"/>
    <property type="evidence" value="ECO:0007669"/>
    <property type="project" value="UniProtKB-UniRule"/>
</dbReference>
<dbReference type="SUPFAM" id="SSF50182">
    <property type="entry name" value="Sm-like ribonucleoproteins"/>
    <property type="match status" value="1"/>
</dbReference>